<proteinExistence type="predicted"/>
<dbReference type="RefSeq" id="WP_136533472.1">
    <property type="nucleotide sequence ID" value="NZ_STGY01000021.1"/>
</dbReference>
<dbReference type="OrthoDB" id="3369278at2"/>
<sequence length="594" mass="65309">MTRSGGRSALNSDLVPLHQRIRALHLLYPDEPIPDDAVTALREDASEPRPGAGVPVEDQNSNGRSDIKAATRSSRDNRAALHDMVRASASGNPDDLELLSEWLRGLQPHWSLKVDPAEHDLGLDPDEMRTIALHLLRNGVTGLEVENGLGLMAPVVQDEDVEMLREIALLQGDFGYRVTVALRGVANSAATLYWLASRSLGGDQRTYTDPLGSVSGEAIDALLDTLSAAEVVALLRMTSLRPHTPQWLKRNQRIAAILAAASADAELFGELPDSLVAVVQLRDDLLYGHSAFLGFTPDQRAAVTGNLRAMLLAPDAMATVQAAMEADPADSTLIWLFRRITQCRRESDDFPPGLAIRYSTTVPGGYEGVHAHLLADGVPLVKRMFDSGFPDNFAMKGLRAEPELHAVRLATAECDADCCGVLLADIRRDSKAGRVEWKVEHTHRNKELAERFSFDAGAYDAEVARADADYSWEWPALRAARLLKDRLRAEPELLSRWDCHFYWSNSWNRDRSTMRLTVSYPEPPDFKSGRPWLQFAYSAEIPDAAEVDDAAINSLVDGIADLFRTTDPKSVSRICGGTQASAEALGIPWNPPDW</sequence>
<comment type="caution">
    <text evidence="2">The sequence shown here is derived from an EMBL/GenBank/DDBJ whole genome shotgun (WGS) entry which is preliminary data.</text>
</comment>
<dbReference type="EMBL" id="STGY01000021">
    <property type="protein sequence ID" value="THV42560.1"/>
    <property type="molecule type" value="Genomic_DNA"/>
</dbReference>
<gene>
    <name evidence="2" type="ORF">FAB82_05135</name>
</gene>
<dbReference type="Proteomes" id="UP000308760">
    <property type="component" value="Unassembled WGS sequence"/>
</dbReference>
<keyword evidence="3" id="KW-1185">Reference proteome</keyword>
<organism evidence="2 3">
    <name type="scientific">Glycomyces buryatensis</name>
    <dbReference type="NCBI Taxonomy" id="2570927"/>
    <lineage>
        <taxon>Bacteria</taxon>
        <taxon>Bacillati</taxon>
        <taxon>Actinomycetota</taxon>
        <taxon>Actinomycetes</taxon>
        <taxon>Glycomycetales</taxon>
        <taxon>Glycomycetaceae</taxon>
        <taxon>Glycomyces</taxon>
    </lineage>
</organism>
<feature type="region of interest" description="Disordered" evidence="1">
    <location>
        <begin position="44"/>
        <end position="76"/>
    </location>
</feature>
<accession>A0A4S8QE02</accession>
<evidence type="ECO:0000313" key="3">
    <source>
        <dbReference type="Proteomes" id="UP000308760"/>
    </source>
</evidence>
<reference evidence="3" key="1">
    <citation type="submission" date="2019-04" db="EMBL/GenBank/DDBJ databases">
        <title>Nocardioides xinjiangensis sp. nov.</title>
        <authorList>
            <person name="Liu S."/>
        </authorList>
    </citation>
    <scope>NUCLEOTIDE SEQUENCE [LARGE SCALE GENOMIC DNA]</scope>
    <source>
        <strain evidence="3">18</strain>
    </source>
</reference>
<evidence type="ECO:0000313" key="2">
    <source>
        <dbReference type="EMBL" id="THV42560.1"/>
    </source>
</evidence>
<evidence type="ECO:0000256" key="1">
    <source>
        <dbReference type="SAM" id="MobiDB-lite"/>
    </source>
</evidence>
<reference evidence="2 3" key="2">
    <citation type="submission" date="2019-05" db="EMBL/GenBank/DDBJ databases">
        <title>Glycomyces buryatensis sp. nov.</title>
        <authorList>
            <person name="Nikitina E."/>
        </authorList>
    </citation>
    <scope>NUCLEOTIDE SEQUENCE [LARGE SCALE GENOMIC DNA]</scope>
    <source>
        <strain evidence="2 3">18</strain>
    </source>
</reference>
<name>A0A4S8QE02_9ACTN</name>
<protein>
    <submittedName>
        <fullName evidence="2">Uncharacterized protein</fullName>
    </submittedName>
</protein>
<dbReference type="AlphaFoldDB" id="A0A4S8QE02"/>
<feature type="compositionally biased region" description="Basic and acidic residues" evidence="1">
    <location>
        <begin position="65"/>
        <end position="76"/>
    </location>
</feature>